<evidence type="ECO:0000256" key="2">
    <source>
        <dbReference type="ARBA" id="ARBA00012513"/>
    </source>
</evidence>
<name>A0A5N3XC00_MUNRE</name>
<evidence type="ECO:0000256" key="9">
    <source>
        <dbReference type="ARBA" id="ARBA00048679"/>
    </source>
</evidence>
<comment type="caution">
    <text evidence="12">The sequence shown here is derived from an EMBL/GenBank/DDBJ whole genome shotgun (WGS) entry which is preliminary data.</text>
</comment>
<keyword evidence="4" id="KW-0808">Transferase</keyword>
<evidence type="ECO:0000259" key="11">
    <source>
        <dbReference type="PROSITE" id="PS50011"/>
    </source>
</evidence>
<dbReference type="Gene3D" id="1.10.510.10">
    <property type="entry name" value="Transferase(Phosphotransferase) domain 1"/>
    <property type="match status" value="1"/>
</dbReference>
<evidence type="ECO:0000313" key="13">
    <source>
        <dbReference type="Proteomes" id="UP000326062"/>
    </source>
</evidence>
<accession>A0A5N3XC00</accession>
<evidence type="ECO:0000313" key="12">
    <source>
        <dbReference type="EMBL" id="KAB0371509.1"/>
    </source>
</evidence>
<protein>
    <recommendedName>
        <fullName evidence="2">non-specific serine/threonine protein kinase</fullName>
        <ecNumber evidence="2">2.7.11.1</ecNumber>
    </recommendedName>
</protein>
<dbReference type="FunFam" id="3.30.200.20:FF:000410">
    <property type="entry name" value="Serine/threonine-protein kinase 3"/>
    <property type="match status" value="1"/>
</dbReference>
<dbReference type="InterPro" id="IPR011009">
    <property type="entry name" value="Kinase-like_dom_sf"/>
</dbReference>
<dbReference type="Pfam" id="PF00069">
    <property type="entry name" value="Pkinase"/>
    <property type="match status" value="2"/>
</dbReference>
<evidence type="ECO:0000256" key="7">
    <source>
        <dbReference type="ARBA" id="ARBA00022840"/>
    </source>
</evidence>
<dbReference type="GO" id="GO:0005524">
    <property type="term" value="F:ATP binding"/>
    <property type="evidence" value="ECO:0007669"/>
    <property type="project" value="UniProtKB-UniRule"/>
</dbReference>
<dbReference type="EMBL" id="VCEB01000012">
    <property type="protein sequence ID" value="KAB0371509.1"/>
    <property type="molecule type" value="Genomic_DNA"/>
</dbReference>
<keyword evidence="7 10" id="KW-0067">ATP-binding</keyword>
<dbReference type="InterPro" id="IPR017441">
    <property type="entry name" value="Protein_kinase_ATP_BS"/>
</dbReference>
<evidence type="ECO:0000256" key="8">
    <source>
        <dbReference type="ARBA" id="ARBA00047899"/>
    </source>
</evidence>
<keyword evidence="6" id="KW-0418">Kinase</keyword>
<dbReference type="PROSITE" id="PS00107">
    <property type="entry name" value="PROTEIN_KINASE_ATP"/>
    <property type="match status" value="1"/>
</dbReference>
<dbReference type="EC" id="2.7.11.1" evidence="2"/>
<proteinExistence type="inferred from homology"/>
<evidence type="ECO:0000256" key="10">
    <source>
        <dbReference type="PROSITE-ProRule" id="PRU10141"/>
    </source>
</evidence>
<feature type="domain" description="Protein kinase" evidence="11">
    <location>
        <begin position="29"/>
        <end position="290"/>
    </location>
</feature>
<keyword evidence="3" id="KW-0723">Serine/threonine-protein kinase</keyword>
<comment type="similarity">
    <text evidence="1">Belongs to the protein kinase superfamily. STE Ser/Thr protein kinase family. STE20 subfamily.</text>
</comment>
<dbReference type="PANTHER" id="PTHR48012:SF10">
    <property type="entry name" value="FI20177P1"/>
    <property type="match status" value="1"/>
</dbReference>
<keyword evidence="13" id="KW-1185">Reference proteome</keyword>
<sequence length="290" mass="32814">ENAFSFVFLISKLKKLSEDSLTKQPEEVFDVLEKLGEGSYGSVFKAIHKESGQVVAIKQVPVESDLQEIIKEISIMQQCDSPYVVKYYGSYFKNTDLWIVMEYCGAGSVSDIIRLRNKTDTMAKRNTVIGTPFWMAPEVIQEIGYNCVADIWSLGITSIEMAEGKPPYADIHPMRINTFIFVNLLPSSGCIQLKKKGYRHEGRKKVGEGERENVSKDLKNKAQSSFSHCKLHGTVSQPSILLIQHDFFFKKISKIFSTFLPTLVFCLFDNSHPIESAVLLHGFDLHFPDN</sequence>
<reference evidence="12 13" key="1">
    <citation type="submission" date="2019-06" db="EMBL/GenBank/DDBJ databases">
        <title>Discovery of a novel chromosome fission-fusion reversal in muntjac.</title>
        <authorList>
            <person name="Mudd A.B."/>
            <person name="Bredeson J.V."/>
            <person name="Baum R."/>
            <person name="Hockemeyer D."/>
            <person name="Rokhsar D.S."/>
        </authorList>
    </citation>
    <scope>NUCLEOTIDE SEQUENCE [LARGE SCALE GENOMIC DNA]</scope>
    <source>
        <strain evidence="12">UCam_UCB_Mr</strain>
        <tissue evidence="12">Fibroblast cell line</tissue>
    </source>
</reference>
<dbReference type="PROSITE" id="PS50011">
    <property type="entry name" value="PROTEIN_KINASE_DOM"/>
    <property type="match status" value="1"/>
</dbReference>
<feature type="binding site" evidence="10">
    <location>
        <position position="58"/>
    </location>
    <ligand>
        <name>ATP</name>
        <dbReference type="ChEBI" id="CHEBI:30616"/>
    </ligand>
</feature>
<organism evidence="12 13">
    <name type="scientific">Muntiacus reevesi</name>
    <name type="common">Reeves' muntjac</name>
    <name type="synonym">Cervus reevesi</name>
    <dbReference type="NCBI Taxonomy" id="9886"/>
    <lineage>
        <taxon>Eukaryota</taxon>
        <taxon>Metazoa</taxon>
        <taxon>Chordata</taxon>
        <taxon>Craniata</taxon>
        <taxon>Vertebrata</taxon>
        <taxon>Euteleostomi</taxon>
        <taxon>Mammalia</taxon>
        <taxon>Eutheria</taxon>
        <taxon>Laurasiatheria</taxon>
        <taxon>Artiodactyla</taxon>
        <taxon>Ruminantia</taxon>
        <taxon>Pecora</taxon>
        <taxon>Cervidae</taxon>
        <taxon>Muntiacinae</taxon>
        <taxon>Muntiacus</taxon>
    </lineage>
</organism>
<evidence type="ECO:0000256" key="6">
    <source>
        <dbReference type="ARBA" id="ARBA00022777"/>
    </source>
</evidence>
<dbReference type="Proteomes" id="UP000326062">
    <property type="component" value="Chromosome 12"/>
</dbReference>
<dbReference type="Gene3D" id="3.30.200.20">
    <property type="entry name" value="Phosphorylase Kinase, domain 1"/>
    <property type="match status" value="1"/>
</dbReference>
<evidence type="ECO:0000256" key="1">
    <source>
        <dbReference type="ARBA" id="ARBA00008874"/>
    </source>
</evidence>
<comment type="catalytic activity">
    <reaction evidence="8">
        <text>L-threonyl-[protein] + ATP = O-phospho-L-threonyl-[protein] + ADP + H(+)</text>
        <dbReference type="Rhea" id="RHEA:46608"/>
        <dbReference type="Rhea" id="RHEA-COMP:11060"/>
        <dbReference type="Rhea" id="RHEA-COMP:11605"/>
        <dbReference type="ChEBI" id="CHEBI:15378"/>
        <dbReference type="ChEBI" id="CHEBI:30013"/>
        <dbReference type="ChEBI" id="CHEBI:30616"/>
        <dbReference type="ChEBI" id="CHEBI:61977"/>
        <dbReference type="ChEBI" id="CHEBI:456216"/>
        <dbReference type="EC" id="2.7.11.1"/>
    </reaction>
</comment>
<comment type="catalytic activity">
    <reaction evidence="9">
        <text>L-seryl-[protein] + ATP = O-phospho-L-seryl-[protein] + ADP + H(+)</text>
        <dbReference type="Rhea" id="RHEA:17989"/>
        <dbReference type="Rhea" id="RHEA-COMP:9863"/>
        <dbReference type="Rhea" id="RHEA-COMP:11604"/>
        <dbReference type="ChEBI" id="CHEBI:15378"/>
        <dbReference type="ChEBI" id="CHEBI:29999"/>
        <dbReference type="ChEBI" id="CHEBI:30616"/>
        <dbReference type="ChEBI" id="CHEBI:83421"/>
        <dbReference type="ChEBI" id="CHEBI:456216"/>
        <dbReference type="EC" id="2.7.11.1"/>
    </reaction>
</comment>
<gene>
    <name evidence="12" type="ORF">FD755_016447</name>
</gene>
<feature type="non-terminal residue" evidence="12">
    <location>
        <position position="1"/>
    </location>
</feature>
<evidence type="ECO:0000256" key="3">
    <source>
        <dbReference type="ARBA" id="ARBA00022527"/>
    </source>
</evidence>
<evidence type="ECO:0000256" key="4">
    <source>
        <dbReference type="ARBA" id="ARBA00022679"/>
    </source>
</evidence>
<dbReference type="SUPFAM" id="SSF56112">
    <property type="entry name" value="Protein kinase-like (PK-like)"/>
    <property type="match status" value="1"/>
</dbReference>
<dbReference type="InterPro" id="IPR050629">
    <property type="entry name" value="STE20/SPS1-PAK"/>
</dbReference>
<dbReference type="PANTHER" id="PTHR48012">
    <property type="entry name" value="STERILE20-LIKE KINASE, ISOFORM B-RELATED"/>
    <property type="match status" value="1"/>
</dbReference>
<dbReference type="GO" id="GO:0004674">
    <property type="term" value="F:protein serine/threonine kinase activity"/>
    <property type="evidence" value="ECO:0007669"/>
    <property type="project" value="UniProtKB-KW"/>
</dbReference>
<dbReference type="GO" id="GO:0005737">
    <property type="term" value="C:cytoplasm"/>
    <property type="evidence" value="ECO:0007669"/>
    <property type="project" value="TreeGrafter"/>
</dbReference>
<dbReference type="AlphaFoldDB" id="A0A5N3XC00"/>
<keyword evidence="5 10" id="KW-0547">Nucleotide-binding</keyword>
<evidence type="ECO:0000256" key="5">
    <source>
        <dbReference type="ARBA" id="ARBA00022741"/>
    </source>
</evidence>
<dbReference type="InterPro" id="IPR000719">
    <property type="entry name" value="Prot_kinase_dom"/>
</dbReference>